<protein>
    <submittedName>
        <fullName evidence="1">1960_t:CDS:1</fullName>
    </submittedName>
</protein>
<keyword evidence="2" id="KW-1185">Reference proteome</keyword>
<evidence type="ECO:0000313" key="1">
    <source>
        <dbReference type="EMBL" id="CAG8528244.1"/>
    </source>
</evidence>
<dbReference type="EMBL" id="CAJVPM010005812">
    <property type="protein sequence ID" value="CAG8528244.1"/>
    <property type="molecule type" value="Genomic_DNA"/>
</dbReference>
<comment type="caution">
    <text evidence="1">The sequence shown here is derived from an EMBL/GenBank/DDBJ whole genome shotgun (WGS) entry which is preliminary data.</text>
</comment>
<reference evidence="1" key="1">
    <citation type="submission" date="2021-06" db="EMBL/GenBank/DDBJ databases">
        <authorList>
            <person name="Kallberg Y."/>
            <person name="Tangrot J."/>
            <person name="Rosling A."/>
        </authorList>
    </citation>
    <scope>NUCLEOTIDE SEQUENCE</scope>
    <source>
        <strain evidence="1">AU212A</strain>
    </source>
</reference>
<organism evidence="1 2">
    <name type="scientific">Scutellospora calospora</name>
    <dbReference type="NCBI Taxonomy" id="85575"/>
    <lineage>
        <taxon>Eukaryota</taxon>
        <taxon>Fungi</taxon>
        <taxon>Fungi incertae sedis</taxon>
        <taxon>Mucoromycota</taxon>
        <taxon>Glomeromycotina</taxon>
        <taxon>Glomeromycetes</taxon>
        <taxon>Diversisporales</taxon>
        <taxon>Gigasporaceae</taxon>
        <taxon>Scutellospora</taxon>
    </lineage>
</organism>
<sequence>MHIGIGRINHIQFNWRKIIAATTIGGSALTVLINLYIKFIEYDVISPDKFIPLTINKITPVNHNTSIFRLKFPKPLKETLPITSYFLIKDDSIQIVREYTPISPTNERNYIEFLIKRYNKGHLSRYIHSLKEGNIVEVRGPILTFPYTPNMKSHIGMICGGTGITPMYQLIKHILYNPEDKTKIHMIYANVTKQDILLLQELDQLSQKHPDQLKIFYTLDQPPNDELWTQGVGYVSQKIIKDHIPGPQEDVLVLVCGPDGMIRYISGDKARDLSQGLVGGILKNLGYKQHQVFKF</sequence>
<gene>
    <name evidence="1" type="ORF">SCALOS_LOCUS4346</name>
</gene>
<dbReference type="Proteomes" id="UP000789860">
    <property type="component" value="Unassembled WGS sequence"/>
</dbReference>
<accession>A0ACA9LGK4</accession>
<name>A0ACA9LGK4_9GLOM</name>
<proteinExistence type="predicted"/>
<evidence type="ECO:0000313" key="2">
    <source>
        <dbReference type="Proteomes" id="UP000789860"/>
    </source>
</evidence>